<dbReference type="Gene3D" id="1.20.5.2210">
    <property type="match status" value="1"/>
</dbReference>
<accession>J4UI21</accession>
<comment type="similarity">
    <text evidence="8">Belongs to the eukaryotic ATPase B chain family.</text>
</comment>
<comment type="subcellular location">
    <subcellularLocation>
        <location evidence="8">Mitochondrion</location>
    </subcellularLocation>
    <subcellularLocation>
        <location evidence="8">Mitochondrion inner membrane</location>
    </subcellularLocation>
</comment>
<evidence type="ECO:0000256" key="5">
    <source>
        <dbReference type="ARBA" id="ARBA00023065"/>
    </source>
</evidence>
<reference evidence="9 10" key="1">
    <citation type="journal article" date="2012" name="Eukaryot. Cell">
        <title>Draft genome sequence of CBS 2479, the standard type strain of Trichosporon asahii.</title>
        <authorList>
            <person name="Yang R.Y."/>
            <person name="Li H.T."/>
            <person name="Zhu H."/>
            <person name="Zhou G.P."/>
            <person name="Wang M."/>
            <person name="Wang L."/>
        </authorList>
    </citation>
    <scope>NUCLEOTIDE SEQUENCE [LARGE SCALE GENOMIC DNA]</scope>
    <source>
        <strain evidence="10">ATCC 90039 / CBS 2479 / JCM 2466 / KCTC 7840 / NCYC 2677 / UAMH 7654</strain>
    </source>
</reference>
<sequence>MASRLALSTLRGARVAPRAILQARNYASREYPDRLERTRTIRATQRWKEETGSEREMEDWRSGGYTSVHAKRTGIDLEHGKRRDRGFEVLWGCQQAQNEIDVDVLAIQPSPDEKASEIINKVPSSSLWSKTGGILLGTGLTAAAVSNELYVANEETVLFVGFLVILAAISKSIVAPYNSWAEGHIGRIRDILYKAKDGHASSIKTRLDSLESLKDVVPLTEQLYNVSKETNKIEHENFLLQQESAIKAEVKAVLDSWVRYEQQQREAEQQALYKTVTSNVASEIAKPATQKALLEEALTKIESLSKAKEI</sequence>
<evidence type="ECO:0000313" key="9">
    <source>
        <dbReference type="EMBL" id="EJT51290.1"/>
    </source>
</evidence>
<dbReference type="GeneID" id="25990983"/>
<dbReference type="GO" id="GO:0046933">
    <property type="term" value="F:proton-transporting ATP synthase activity, rotational mechanism"/>
    <property type="evidence" value="ECO:0007669"/>
    <property type="project" value="TreeGrafter"/>
</dbReference>
<evidence type="ECO:0000256" key="2">
    <source>
        <dbReference type="ARBA" id="ARBA00022547"/>
    </source>
</evidence>
<evidence type="ECO:0000313" key="10">
    <source>
        <dbReference type="Proteomes" id="UP000002748"/>
    </source>
</evidence>
<organism evidence="9 10">
    <name type="scientific">Trichosporon asahii var. asahii (strain ATCC 90039 / CBS 2479 / JCM 2466 / KCTC 7840 / NBRC 103889/ NCYC 2677 / UAMH 7654)</name>
    <name type="common">Yeast</name>
    <dbReference type="NCBI Taxonomy" id="1186058"/>
    <lineage>
        <taxon>Eukaryota</taxon>
        <taxon>Fungi</taxon>
        <taxon>Dikarya</taxon>
        <taxon>Basidiomycota</taxon>
        <taxon>Agaricomycotina</taxon>
        <taxon>Tremellomycetes</taxon>
        <taxon>Trichosporonales</taxon>
        <taxon>Trichosporonaceae</taxon>
        <taxon>Trichosporon</taxon>
    </lineage>
</organism>
<protein>
    <recommendedName>
        <fullName evidence="8">ATP synthase subunit 4</fullName>
    </recommendedName>
</protein>
<dbReference type="EMBL" id="ALBS01000059">
    <property type="protein sequence ID" value="EJT51290.1"/>
    <property type="molecule type" value="Genomic_DNA"/>
</dbReference>
<keyword evidence="4 8" id="KW-0999">Mitochondrion inner membrane</keyword>
<dbReference type="InterPro" id="IPR008688">
    <property type="entry name" value="ATP_synth_Bsub_B/MI25"/>
</dbReference>
<evidence type="ECO:0000256" key="1">
    <source>
        <dbReference type="ARBA" id="ARBA00022448"/>
    </source>
</evidence>
<keyword evidence="5 8" id="KW-0406">Ion transport</keyword>
<dbReference type="Pfam" id="PF05405">
    <property type="entry name" value="Mt_ATP-synt_B"/>
    <property type="match status" value="1"/>
</dbReference>
<evidence type="ECO:0000256" key="6">
    <source>
        <dbReference type="ARBA" id="ARBA00023128"/>
    </source>
</evidence>
<dbReference type="RefSeq" id="XP_014182475.1">
    <property type="nucleotide sequence ID" value="XM_014327000.1"/>
</dbReference>
<comment type="function">
    <text evidence="8">Subunit b, of the mitochondrial membrane ATP synthase complex (F(1)F(0) ATP synthase or Complex V) that produces ATP from ADP in the presence of a proton gradient across the membrane which is generated by electron transport complexes of the respiratory chain. ATP synthase complex consist of a soluble F(1) head domain - the catalytic core - and a membrane F(1) domain - the membrane proton channel. These two domains are linked by a central stalk rotating inside the F(1) region and a stationary peripheral stalk. During catalysis, ATP synthesis in the catalytic domain of F(1) is coupled via a rotary mechanism of the central stalk subunits to proton translocation. In vivo, can only synthesize ATP although its ATP hydrolase activity can be activated artificially in vitro. Part of the complex F(0) domain. Part of the complex F(0) domain and the peripheric stalk, which acts as a stator to hold the catalytic alpha(3)beta(3) subcomplex and subunit a/ATP6 static relative to the rotary elements.</text>
</comment>
<evidence type="ECO:0000256" key="3">
    <source>
        <dbReference type="ARBA" id="ARBA00022781"/>
    </source>
</evidence>
<name>J4UI21_TRIAS</name>
<gene>
    <name evidence="9" type="ORF">A1Q1_07471</name>
</gene>
<dbReference type="KEGG" id="tasa:A1Q1_07471"/>
<proteinExistence type="inferred from homology"/>
<dbReference type="AlphaFoldDB" id="J4UI21"/>
<dbReference type="SUPFAM" id="SSF161060">
    <property type="entry name" value="ATP synthase B chain-like"/>
    <property type="match status" value="1"/>
</dbReference>
<dbReference type="HOGENOM" id="CLU_897678_0_0_1"/>
<dbReference type="OrthoDB" id="67388at2759"/>
<dbReference type="GO" id="GO:0045259">
    <property type="term" value="C:proton-transporting ATP synthase complex"/>
    <property type="evidence" value="ECO:0007669"/>
    <property type="project" value="UniProtKB-KW"/>
</dbReference>
<dbReference type="GO" id="GO:0005743">
    <property type="term" value="C:mitochondrial inner membrane"/>
    <property type="evidence" value="ECO:0007669"/>
    <property type="project" value="UniProtKB-SubCell"/>
</dbReference>
<comment type="caution">
    <text evidence="9">The sequence shown here is derived from an EMBL/GenBank/DDBJ whole genome shotgun (WGS) entry which is preliminary data.</text>
</comment>
<dbReference type="VEuPathDB" id="FungiDB:A1Q1_07471"/>
<dbReference type="PANTHER" id="PTHR12733">
    <property type="entry name" value="MITOCHONDRIAL ATP SYNTHASE B CHAIN"/>
    <property type="match status" value="1"/>
</dbReference>
<keyword evidence="2 8" id="KW-0138">CF(0)</keyword>
<dbReference type="Proteomes" id="UP000002748">
    <property type="component" value="Unassembled WGS sequence"/>
</dbReference>
<evidence type="ECO:0000256" key="8">
    <source>
        <dbReference type="RuleBase" id="RU368017"/>
    </source>
</evidence>
<keyword evidence="7 8" id="KW-0472">Membrane</keyword>
<keyword evidence="3 8" id="KW-0375">Hydrogen ion transport</keyword>
<comment type="subunit">
    <text evidence="8">F-type ATPases have 2 components, CF(1) - the catalytic core - and CF(0) - the membrane proton channel. In yeast, the dimeric form of ATP synthase consists of 17 polypeptides: alpha, beta, gamma, delta, epsilon, 4 (B), 5 (OSCP), 6 (A), 8, 9 (C), d, E (Tim11), f, g, h, i/j and k.</text>
</comment>
<evidence type="ECO:0000256" key="4">
    <source>
        <dbReference type="ARBA" id="ARBA00022792"/>
    </source>
</evidence>
<dbReference type="PANTHER" id="PTHR12733:SF3">
    <property type="entry name" value="ATP SYNTHASE F(0) COMPLEX SUBUNIT B1, MITOCHONDRIAL"/>
    <property type="match status" value="1"/>
</dbReference>
<evidence type="ECO:0000256" key="7">
    <source>
        <dbReference type="ARBA" id="ARBA00023136"/>
    </source>
</evidence>
<dbReference type="InterPro" id="IPR013837">
    <property type="entry name" value="ATP_synth_F0_suB"/>
</dbReference>
<keyword evidence="6 8" id="KW-0496">Mitochondrion</keyword>
<keyword evidence="1 8" id="KW-0813">Transport</keyword>